<dbReference type="Proteomes" id="UP001642464">
    <property type="component" value="Unassembled WGS sequence"/>
</dbReference>
<sequence>MSWTRPWCWSLLGLGLLGADFVQAEQSCTVEDAHCNGEAAGKLDEDVKDCGCGSLARAEGRSDEVPKVASATLAAALSASAIRHNQEMVQIPAGRFHMGDRKERVHFPQDGEGPVRPVRMSGFYLDTFEVSNWKFWDFVVETQYVTDAERLGDSFVAEVYLSDAVSATILKKVDAVPWWLPVPNASWRTPEGVDSGLDEASGSRFGDRWSHPAVHISWNDANAYCHWRNASLPTEAQWEYAARGGLEGMYYPWGDEMYGNETKEDEARYRMNIWQGQFPTLNTAEDGYIKTAPVDAFGPQNDWGLYNMVGNVWEWTNDWFSPVHFLTEENQATGFVDPEGPTEEELDELVERGYVKKDASGAFEKIKKGGSFMCHKSHCWRYRNCARHHLPADSTAHHIGLRCARAMSGAALDIE</sequence>
<dbReference type="InterPro" id="IPR051043">
    <property type="entry name" value="Sulfatase_Mod_Factor_Kinase"/>
</dbReference>
<dbReference type="Pfam" id="PF03781">
    <property type="entry name" value="FGE-sulfatase"/>
    <property type="match status" value="1"/>
</dbReference>
<name>A0ABP0HL16_9DINO</name>
<gene>
    <name evidence="1" type="ORF">SCF082_LOCUS2236</name>
</gene>
<dbReference type="InterPro" id="IPR042095">
    <property type="entry name" value="SUMF_sf"/>
</dbReference>
<protein>
    <submittedName>
        <fullName evidence="1">Formylglycine-generating enzyme (FGE) (C-alpha-formylglycine-generating enzyme 1) (Sulfatase-modifying factor 1)</fullName>
    </submittedName>
</protein>
<proteinExistence type="predicted"/>
<dbReference type="PANTHER" id="PTHR23150:SF19">
    <property type="entry name" value="FORMYLGLYCINE-GENERATING ENZYME"/>
    <property type="match status" value="1"/>
</dbReference>
<accession>A0ABP0HL16</accession>
<reference evidence="1 2" key="1">
    <citation type="submission" date="2024-02" db="EMBL/GenBank/DDBJ databases">
        <authorList>
            <person name="Chen Y."/>
            <person name="Shah S."/>
            <person name="Dougan E. K."/>
            <person name="Thang M."/>
            <person name="Chan C."/>
        </authorList>
    </citation>
    <scope>NUCLEOTIDE SEQUENCE [LARGE SCALE GENOMIC DNA]</scope>
</reference>
<dbReference type="SUPFAM" id="SSF56436">
    <property type="entry name" value="C-type lectin-like"/>
    <property type="match status" value="1"/>
</dbReference>
<evidence type="ECO:0000313" key="1">
    <source>
        <dbReference type="EMBL" id="CAK8990473.1"/>
    </source>
</evidence>
<evidence type="ECO:0000313" key="2">
    <source>
        <dbReference type="Proteomes" id="UP001642464"/>
    </source>
</evidence>
<dbReference type="InterPro" id="IPR016187">
    <property type="entry name" value="CTDL_fold"/>
</dbReference>
<dbReference type="Gene3D" id="3.90.1580.10">
    <property type="entry name" value="paralog of FGE (formylglycine-generating enzyme)"/>
    <property type="match status" value="1"/>
</dbReference>
<dbReference type="EMBL" id="CAXAMM010001113">
    <property type="protein sequence ID" value="CAK8990473.1"/>
    <property type="molecule type" value="Genomic_DNA"/>
</dbReference>
<dbReference type="PANTHER" id="PTHR23150">
    <property type="entry name" value="SULFATASE MODIFYING FACTOR 1, 2"/>
    <property type="match status" value="1"/>
</dbReference>
<keyword evidence="2" id="KW-1185">Reference proteome</keyword>
<dbReference type="InterPro" id="IPR005532">
    <property type="entry name" value="SUMF_dom"/>
</dbReference>
<organism evidence="1 2">
    <name type="scientific">Durusdinium trenchii</name>
    <dbReference type="NCBI Taxonomy" id="1381693"/>
    <lineage>
        <taxon>Eukaryota</taxon>
        <taxon>Sar</taxon>
        <taxon>Alveolata</taxon>
        <taxon>Dinophyceae</taxon>
        <taxon>Suessiales</taxon>
        <taxon>Symbiodiniaceae</taxon>
        <taxon>Durusdinium</taxon>
    </lineage>
</organism>
<comment type="caution">
    <text evidence="1">The sequence shown here is derived from an EMBL/GenBank/DDBJ whole genome shotgun (WGS) entry which is preliminary data.</text>
</comment>